<feature type="chain" id="PRO_5002184587" description="Glycosyl hydrolase" evidence="1">
    <location>
        <begin position="25"/>
        <end position="431"/>
    </location>
</feature>
<feature type="signal peptide" evidence="1">
    <location>
        <begin position="1"/>
        <end position="24"/>
    </location>
</feature>
<proteinExistence type="predicted"/>
<dbReference type="HOGENOM" id="CLU_650307_0_0_6"/>
<dbReference type="EMBL" id="CP005974">
    <property type="protein sequence ID" value="AJR09468.1"/>
    <property type="molecule type" value="Genomic_DNA"/>
</dbReference>
<dbReference type="KEGG" id="pgb:H744_2c2815"/>
<dbReference type="Proteomes" id="UP000032303">
    <property type="component" value="Chromosome 2"/>
</dbReference>
<organism evidence="2 3">
    <name type="scientific">Photobacterium gaetbulicola Gung47</name>
    <dbReference type="NCBI Taxonomy" id="658445"/>
    <lineage>
        <taxon>Bacteria</taxon>
        <taxon>Pseudomonadati</taxon>
        <taxon>Pseudomonadota</taxon>
        <taxon>Gammaproteobacteria</taxon>
        <taxon>Vibrionales</taxon>
        <taxon>Vibrionaceae</taxon>
        <taxon>Photobacterium</taxon>
    </lineage>
</organism>
<evidence type="ECO:0000256" key="1">
    <source>
        <dbReference type="SAM" id="SignalP"/>
    </source>
</evidence>
<dbReference type="PATRIC" id="fig|658445.3.peg.4859"/>
<evidence type="ECO:0008006" key="4">
    <source>
        <dbReference type="Google" id="ProtNLM"/>
    </source>
</evidence>
<dbReference type="SUPFAM" id="SSF48208">
    <property type="entry name" value="Six-hairpin glycosidases"/>
    <property type="match status" value="1"/>
</dbReference>
<keyword evidence="1" id="KW-0732">Signal</keyword>
<evidence type="ECO:0000313" key="2">
    <source>
        <dbReference type="EMBL" id="AJR09468.1"/>
    </source>
</evidence>
<dbReference type="STRING" id="658445.H744_2c2815"/>
<name>A0A0C5WQM6_9GAMM</name>
<reference evidence="2 3" key="1">
    <citation type="submission" date="2013-05" db="EMBL/GenBank/DDBJ databases">
        <title>Complete genome sequence of the lipase-producing bacterium Photobacterium gaetbulicola Gung47.</title>
        <authorList>
            <person name="Kim Y.-O."/>
        </authorList>
    </citation>
    <scope>NUCLEOTIDE SEQUENCE [LARGE SCALE GENOMIC DNA]</scope>
    <source>
        <strain evidence="2 3">Gung47</strain>
    </source>
</reference>
<dbReference type="AlphaFoldDB" id="A0A0C5WQM6"/>
<evidence type="ECO:0000313" key="3">
    <source>
        <dbReference type="Proteomes" id="UP000032303"/>
    </source>
</evidence>
<dbReference type="GO" id="GO:0005975">
    <property type="term" value="P:carbohydrate metabolic process"/>
    <property type="evidence" value="ECO:0007669"/>
    <property type="project" value="InterPro"/>
</dbReference>
<dbReference type="InterPro" id="IPR008928">
    <property type="entry name" value="6-hairpin_glycosidase_sf"/>
</dbReference>
<keyword evidence="3" id="KW-1185">Reference proteome</keyword>
<gene>
    <name evidence="2" type="ORF">H744_2c2815</name>
</gene>
<accession>A0A0C5WQM6</accession>
<protein>
    <recommendedName>
        <fullName evidence="4">Glycosyl hydrolase</fullName>
    </recommendedName>
</protein>
<sequence length="431" mass="49347">MLKLSSIFKVALLAGSMIASPAMSSTETNSSSLVNLGHLNHLYELRSLNDGTEAGFIHIYSEYPDYEWVKDPLEGTSCVDDVARAAMVYLDNYRTNGDDESLEKLKTLVNFMLATHNENGYFNNFIYPDNTINTSYKTSVAEANWWTWRGVWSLAESYPVIKDVDASLAEKMEAVIFSTIDVIYSDFNFEQSVSTEQGVEVADWLPNQASDQSSVLLLALDRAYKINPKPEIERMMRSLAEGIMVMQINDVESEMYGVLLSWKNLWHGYGNSQAYALLEAGMTLQERDFVKAAFIELDHFHPYLLEQEHLNWFSVKKEDDKFEFIEKHQFAQIAYAVRPIIYSNIRAYQISRDKRYIEQAVEFVMWFFKQNPAAAEMYDKNTGRGYDGIDSKDKYNRNAGAESTIEALLSIQMIESEPEAKKLLEEKLGNK</sequence>